<keyword evidence="3" id="KW-1185">Reference proteome</keyword>
<dbReference type="SUPFAM" id="SSF53335">
    <property type="entry name" value="S-adenosyl-L-methionine-dependent methyltransferases"/>
    <property type="match status" value="1"/>
</dbReference>
<reference evidence="2 3" key="1">
    <citation type="submission" date="2016-10" db="EMBL/GenBank/DDBJ databases">
        <authorList>
            <person name="de Groot N.N."/>
        </authorList>
    </citation>
    <scope>NUCLEOTIDE SEQUENCE [LARGE SCALE GENOMIC DNA]</scope>
    <source>
        <strain evidence="2 3">DSM 15345</strain>
    </source>
</reference>
<dbReference type="AlphaFoldDB" id="A0A1H4EWY0"/>
<dbReference type="Pfam" id="PF13489">
    <property type="entry name" value="Methyltransf_23"/>
    <property type="match status" value="1"/>
</dbReference>
<dbReference type="GO" id="GO:0008168">
    <property type="term" value="F:methyltransferase activity"/>
    <property type="evidence" value="ECO:0007669"/>
    <property type="project" value="UniProtKB-KW"/>
</dbReference>
<dbReference type="RefSeq" id="WP_093255499.1">
    <property type="nucleotide sequence ID" value="NZ_FNQM01000016.1"/>
</dbReference>
<sequence length="267" mass="29314">MHQDAVDLRSFYYRTRLGRVAQSAVRAALRELWPDVRGASLAGFGFAAPFLRPFKAEAQRTLCFMPAQQGAFHWPVDQPNVTVLVEERNWPVQPGFFDRIIVAHGLEVSERPGALLQEVNRCLAPGGRAIFIAPNRSGLWARRDATPFGHGRPYSSGQLERQLQEHGFEPERQAAALYAPPSHKAFWLRMAGLAEATGRRLDAQRLAGVIMVETTKLAFAAPRSGSSVSVRTPLEVLEGLAGGRPRPGKAMGKAMGRALGRGSILQR</sequence>
<feature type="region of interest" description="Disordered" evidence="1">
    <location>
        <begin position="241"/>
        <end position="267"/>
    </location>
</feature>
<name>A0A1H4EWY0_9RHOB</name>
<dbReference type="Gene3D" id="3.40.50.150">
    <property type="entry name" value="Vaccinia Virus protein VP39"/>
    <property type="match status" value="1"/>
</dbReference>
<proteinExistence type="predicted"/>
<protein>
    <submittedName>
        <fullName evidence="2">Methyltransferase domain-containing protein</fullName>
    </submittedName>
</protein>
<accession>A0A1H4EWY0</accession>
<dbReference type="EMBL" id="FNQM01000016">
    <property type="protein sequence ID" value="SEA88752.1"/>
    <property type="molecule type" value="Genomic_DNA"/>
</dbReference>
<dbReference type="InterPro" id="IPR029063">
    <property type="entry name" value="SAM-dependent_MTases_sf"/>
</dbReference>
<keyword evidence="2" id="KW-0489">Methyltransferase</keyword>
<gene>
    <name evidence="2" type="ORF">SAMN05444370_11610</name>
</gene>
<evidence type="ECO:0000313" key="2">
    <source>
        <dbReference type="EMBL" id="SEA88752.1"/>
    </source>
</evidence>
<dbReference type="GO" id="GO:0032259">
    <property type="term" value="P:methylation"/>
    <property type="evidence" value="ECO:0007669"/>
    <property type="project" value="UniProtKB-KW"/>
</dbReference>
<organism evidence="2 3">
    <name type="scientific">Rubrimonas cliftonensis</name>
    <dbReference type="NCBI Taxonomy" id="89524"/>
    <lineage>
        <taxon>Bacteria</taxon>
        <taxon>Pseudomonadati</taxon>
        <taxon>Pseudomonadota</taxon>
        <taxon>Alphaproteobacteria</taxon>
        <taxon>Rhodobacterales</taxon>
        <taxon>Paracoccaceae</taxon>
        <taxon>Rubrimonas</taxon>
    </lineage>
</organism>
<evidence type="ECO:0000256" key="1">
    <source>
        <dbReference type="SAM" id="MobiDB-lite"/>
    </source>
</evidence>
<keyword evidence="2" id="KW-0808">Transferase</keyword>
<evidence type="ECO:0000313" key="3">
    <source>
        <dbReference type="Proteomes" id="UP000198703"/>
    </source>
</evidence>
<dbReference type="Proteomes" id="UP000198703">
    <property type="component" value="Unassembled WGS sequence"/>
</dbReference>
<dbReference type="STRING" id="89524.SAMN05444370_11610"/>
<dbReference type="OrthoDB" id="9800231at2"/>